<dbReference type="Proteomes" id="UP000243024">
    <property type="component" value="Unassembled WGS sequence"/>
</dbReference>
<dbReference type="InterPro" id="IPR023430">
    <property type="entry name" value="Pept_HybD-like_dom_sf"/>
</dbReference>
<reference evidence="3 5" key="2">
    <citation type="submission" date="2017-08" db="EMBL/GenBank/DDBJ databases">
        <title>Burning lignite coal seam in the remote Altai Mountains harbors a hydrogen-driven thermophilic microbial community.</title>
        <authorList>
            <person name="Kadnikov V.V."/>
            <person name="Mardanov A.V."/>
            <person name="Ivasenko D."/>
            <person name="Beletsky A.V."/>
            <person name="Karnachuk O.V."/>
            <person name="Ravin N.V."/>
        </authorList>
    </citation>
    <scope>NUCLEOTIDE SEQUENCE [LARGE SCALE GENOMIC DNA]</scope>
    <source>
        <strain evidence="3">AL33</strain>
    </source>
</reference>
<dbReference type="STRING" id="1484.SA87_06760"/>
<dbReference type="AlphaFoldDB" id="A0A132N2N1"/>
<reference evidence="1" key="3">
    <citation type="journal article" date="2021" name="Microbiology">
        <title>Metagenomic Analysis of the Microbial Community in the Underground Coal Fire Area (Kemerovo Region, Russia) Revealed Predominance of Thermophilic Members of the Phyla Deinococcus-thermus, Aquificae, and Firmicutes.</title>
        <authorList>
            <person name="Kadnikov V."/>
            <person name="Mardanov A.V."/>
            <person name="Beletsky A.V."/>
            <person name="Karnachuk O.V."/>
            <person name="Ravin N.V."/>
        </authorList>
    </citation>
    <scope>NUCLEOTIDE SEQUENCE</scope>
    <source>
        <strain evidence="1">RBS10-49</strain>
    </source>
</reference>
<dbReference type="GO" id="GO:0008233">
    <property type="term" value="F:peptidase activity"/>
    <property type="evidence" value="ECO:0007669"/>
    <property type="project" value="UniProtKB-KW"/>
</dbReference>
<evidence type="ECO:0000313" key="3">
    <source>
        <dbReference type="EMBL" id="PTQ54495.1"/>
    </source>
</evidence>
<dbReference type="SUPFAM" id="SSF53163">
    <property type="entry name" value="HybD-like"/>
    <property type="match status" value="1"/>
</dbReference>
<evidence type="ECO:0000313" key="2">
    <source>
        <dbReference type="EMBL" id="OAR04154.1"/>
    </source>
</evidence>
<organism evidence="3 5">
    <name type="scientific">Hydrogenibacillus schlegelii</name>
    <name type="common">Bacillus schlegelii</name>
    <dbReference type="NCBI Taxonomy" id="1484"/>
    <lineage>
        <taxon>Bacteria</taxon>
        <taxon>Bacillati</taxon>
        <taxon>Bacillota</taxon>
        <taxon>Bacilli</taxon>
        <taxon>Bacillales</taxon>
        <taxon>Bacillales Family X. Incertae Sedis</taxon>
        <taxon>Hydrogenibacillus</taxon>
    </lineage>
</organism>
<dbReference type="EMBL" id="PEBV01000003">
    <property type="protein sequence ID" value="PTQ54495.1"/>
    <property type="molecule type" value="Genomic_DNA"/>
</dbReference>
<reference evidence="2 4" key="1">
    <citation type="submission" date="2015-09" db="EMBL/GenBank/DDBJ databases">
        <title>Draft genome sequence of Hydrogenibacillus schlegelii DSM 2000.</title>
        <authorList>
            <person name="Hemp J."/>
        </authorList>
    </citation>
    <scope>NUCLEOTIDE SEQUENCE [LARGE SCALE GENOMIC DNA]</scope>
    <source>
        <strain evidence="2 4">MA 48</strain>
    </source>
</reference>
<evidence type="ECO:0000313" key="4">
    <source>
        <dbReference type="Proteomes" id="UP000243024"/>
    </source>
</evidence>
<dbReference type="Proteomes" id="UP000748108">
    <property type="component" value="Unassembled WGS sequence"/>
</dbReference>
<name>A0A132N2N1_HYDSH</name>
<gene>
    <name evidence="1" type="primary">yyaC</name>
    <name evidence="3" type="ORF">HSCHL_0074</name>
    <name evidence="1" type="ORF">KM312_05605</name>
    <name evidence="2" type="ORF">SA87_06760</name>
</gene>
<keyword evidence="4" id="KW-1185">Reference proteome</keyword>
<dbReference type="InterPro" id="IPR009665">
    <property type="entry name" value="YyaC"/>
</dbReference>
<dbReference type="Pfam" id="PF06866">
    <property type="entry name" value="DUF1256"/>
    <property type="match status" value="1"/>
</dbReference>
<protein>
    <submittedName>
        <fullName evidence="3">Spore protease GPR related protein</fullName>
    </submittedName>
    <submittedName>
        <fullName evidence="1">Spore protease YyaC</fullName>
    </submittedName>
</protein>
<accession>A0A132N2N1</accession>
<comment type="caution">
    <text evidence="3">The sequence shown here is derived from an EMBL/GenBank/DDBJ whole genome shotgun (WGS) entry which is preliminary data.</text>
</comment>
<keyword evidence="3" id="KW-0378">Hydrolase</keyword>
<dbReference type="NCBIfam" id="TIGR02841">
    <property type="entry name" value="spore_YyaC"/>
    <property type="match status" value="1"/>
</dbReference>
<dbReference type="GO" id="GO:0006508">
    <property type="term" value="P:proteolysis"/>
    <property type="evidence" value="ECO:0007669"/>
    <property type="project" value="UniProtKB-KW"/>
</dbReference>
<proteinExistence type="predicted"/>
<evidence type="ECO:0000313" key="1">
    <source>
        <dbReference type="EMBL" id="MBT9282116.1"/>
    </source>
</evidence>
<keyword evidence="3" id="KW-0645">Protease</keyword>
<dbReference type="EMBL" id="JAHHQF010000050">
    <property type="protein sequence ID" value="MBT9282116.1"/>
    <property type="molecule type" value="Genomic_DNA"/>
</dbReference>
<sequence>MPAIHPDRPGGRSRLEAAIAEVLQGADGPWVFLCIGSDRSTGDSFGPLVGRFLRARGFPAPVYGTLEETIHAVNLDDALRAIRRHHPGARLFAVDASLGNPDDVGALSVGPGPVYPGRGVNKALAPVGDAHLVGIVGPAGWMPFWVLQNTRLSLVWRLAEAAAQAIHGAWLRTVLPWPEAEDASGDRATG</sequence>
<evidence type="ECO:0000313" key="5">
    <source>
        <dbReference type="Proteomes" id="UP000244180"/>
    </source>
</evidence>
<dbReference type="RefSeq" id="WP_066201386.1">
    <property type="nucleotide sequence ID" value="NZ_CBCSAS010000008.1"/>
</dbReference>
<dbReference type="Proteomes" id="UP000244180">
    <property type="component" value="Unassembled WGS sequence"/>
</dbReference>
<dbReference type="EMBL" id="JXBB01000023">
    <property type="protein sequence ID" value="OAR04154.1"/>
    <property type="molecule type" value="Genomic_DNA"/>
</dbReference>